<feature type="region of interest" description="Disordered" evidence="1">
    <location>
        <begin position="1"/>
        <end position="31"/>
    </location>
</feature>
<sequence length="365" mass="41012">MFTVTIATDSSKSDTMSSMKDGAGQSNFQPDKAYSFEKARRALMKKLTCDSKLPQCPNTAIPRQRTRTETVEQRSGRGSSVCMTPYLQNLSLLDVYRVAQRPVWSPYRSTMQSKAMISQRGQSRHGGDIGRDDGRLPSPLDPPWLATEVTNVVQDIISKYRSQVKPLRVRQIPSRLKLEHVFPDRQSGIFPASRLPWGPSTLTGARSSNLPLISISSADVQDYRHSALRSIGGEAVNDSTSQQETPGSVDAHNRICANILPRGNINLRNARLKVERLGSFLDMSQEPWLNVVSSAVTRNTQKSLDGRERGRQRKARPKSDKEDWPYVDPMDHAPLGFRLRLQVLAALESDTIRWERGNKIGKKWK</sequence>
<feature type="region of interest" description="Disordered" evidence="1">
    <location>
        <begin position="114"/>
        <end position="142"/>
    </location>
</feature>
<feature type="compositionally biased region" description="Basic and acidic residues" evidence="1">
    <location>
        <begin position="125"/>
        <end position="135"/>
    </location>
</feature>
<dbReference type="Proteomes" id="UP000695022">
    <property type="component" value="Unplaced"/>
</dbReference>
<dbReference type="RefSeq" id="XP_014674143.1">
    <property type="nucleotide sequence ID" value="XM_014818657.1"/>
</dbReference>
<feature type="compositionally biased region" description="Basic and acidic residues" evidence="1">
    <location>
        <begin position="66"/>
        <end position="75"/>
    </location>
</feature>
<feature type="region of interest" description="Disordered" evidence="1">
    <location>
        <begin position="300"/>
        <end position="327"/>
    </location>
</feature>
<accession>A0ABM1EPM1</accession>
<reference evidence="3 4" key="1">
    <citation type="submission" date="2025-05" db="UniProtKB">
        <authorList>
            <consortium name="RefSeq"/>
        </authorList>
    </citation>
    <scope>IDENTIFICATION</scope>
</reference>
<feature type="region of interest" description="Disordered" evidence="1">
    <location>
        <begin position="56"/>
        <end position="77"/>
    </location>
</feature>
<proteinExistence type="predicted"/>
<evidence type="ECO:0000256" key="1">
    <source>
        <dbReference type="SAM" id="MobiDB-lite"/>
    </source>
</evidence>
<feature type="compositionally biased region" description="Low complexity" evidence="1">
    <location>
        <begin position="8"/>
        <end position="21"/>
    </location>
</feature>
<gene>
    <name evidence="3 4" type="primary">LOC106814350</name>
</gene>
<protein>
    <submittedName>
        <fullName evidence="3 4">Uncharacterized protein LOC106814350 isoform X1</fullName>
    </submittedName>
</protein>
<evidence type="ECO:0000313" key="3">
    <source>
        <dbReference type="RefSeq" id="XP_014674142.1"/>
    </source>
</evidence>
<name>A0ABM1EPM1_PRICU</name>
<organism evidence="2 3">
    <name type="scientific">Priapulus caudatus</name>
    <name type="common">Priapulid worm</name>
    <dbReference type="NCBI Taxonomy" id="37621"/>
    <lineage>
        <taxon>Eukaryota</taxon>
        <taxon>Metazoa</taxon>
        <taxon>Ecdysozoa</taxon>
        <taxon>Scalidophora</taxon>
        <taxon>Priapulida</taxon>
        <taxon>Priapulimorpha</taxon>
        <taxon>Priapulimorphida</taxon>
        <taxon>Priapulidae</taxon>
        <taxon>Priapulus</taxon>
    </lineage>
</organism>
<dbReference type="GeneID" id="106814350"/>
<evidence type="ECO:0000313" key="4">
    <source>
        <dbReference type="RefSeq" id="XP_014674143.1"/>
    </source>
</evidence>
<keyword evidence="2" id="KW-1185">Reference proteome</keyword>
<evidence type="ECO:0000313" key="2">
    <source>
        <dbReference type="Proteomes" id="UP000695022"/>
    </source>
</evidence>
<dbReference type="RefSeq" id="XP_014674142.1">
    <property type="nucleotide sequence ID" value="XM_014818656.1"/>
</dbReference>